<reference evidence="2 3" key="1">
    <citation type="submission" date="2020-04" db="EMBL/GenBank/DDBJ databases">
        <title>Perkinsus chesapeaki whole genome sequence.</title>
        <authorList>
            <person name="Bogema D.R."/>
        </authorList>
    </citation>
    <scope>NUCLEOTIDE SEQUENCE [LARGE SCALE GENOMIC DNA]</scope>
    <source>
        <strain evidence="2">ATCC PRA-425</strain>
    </source>
</reference>
<comment type="caution">
    <text evidence="2">The sequence shown here is derived from an EMBL/GenBank/DDBJ whole genome shotgun (WGS) entry which is preliminary data.</text>
</comment>
<feature type="region of interest" description="Disordered" evidence="1">
    <location>
        <begin position="1"/>
        <end position="85"/>
    </location>
</feature>
<dbReference type="InterPro" id="IPR043502">
    <property type="entry name" value="DNA/RNA_pol_sf"/>
</dbReference>
<feature type="non-terminal residue" evidence="2">
    <location>
        <position position="1"/>
    </location>
</feature>
<dbReference type="OrthoDB" id="443792at2759"/>
<dbReference type="EMBL" id="JAAPAO010001160">
    <property type="protein sequence ID" value="KAF4650889.1"/>
    <property type="molecule type" value="Genomic_DNA"/>
</dbReference>
<gene>
    <name evidence="2" type="ORF">FOL47_000796</name>
</gene>
<dbReference type="PANTHER" id="PTHR33050:SF7">
    <property type="entry name" value="RIBONUCLEASE H"/>
    <property type="match status" value="1"/>
</dbReference>
<name>A0A7J6KWB5_PERCH</name>
<feature type="region of interest" description="Disordered" evidence="1">
    <location>
        <begin position="783"/>
        <end position="824"/>
    </location>
</feature>
<organism evidence="2 3">
    <name type="scientific">Perkinsus chesapeaki</name>
    <name type="common">Clam parasite</name>
    <name type="synonym">Perkinsus andrewsi</name>
    <dbReference type="NCBI Taxonomy" id="330153"/>
    <lineage>
        <taxon>Eukaryota</taxon>
        <taxon>Sar</taxon>
        <taxon>Alveolata</taxon>
        <taxon>Perkinsozoa</taxon>
        <taxon>Perkinsea</taxon>
        <taxon>Perkinsida</taxon>
        <taxon>Perkinsidae</taxon>
        <taxon>Perkinsus</taxon>
    </lineage>
</organism>
<evidence type="ECO:0000256" key="1">
    <source>
        <dbReference type="SAM" id="MobiDB-lite"/>
    </source>
</evidence>
<dbReference type="PANTHER" id="PTHR33050">
    <property type="entry name" value="REVERSE TRANSCRIPTASE DOMAIN-CONTAINING PROTEIN"/>
    <property type="match status" value="1"/>
</dbReference>
<dbReference type="AlphaFoldDB" id="A0A7J6KWB5"/>
<feature type="compositionally biased region" description="Basic residues" evidence="1">
    <location>
        <begin position="38"/>
        <end position="51"/>
    </location>
</feature>
<proteinExistence type="predicted"/>
<dbReference type="SUPFAM" id="SSF56672">
    <property type="entry name" value="DNA/RNA polymerases"/>
    <property type="match status" value="1"/>
</dbReference>
<dbReference type="Proteomes" id="UP000591131">
    <property type="component" value="Unassembled WGS sequence"/>
</dbReference>
<dbReference type="InterPro" id="IPR052055">
    <property type="entry name" value="Hepadnavirus_pol/RT"/>
</dbReference>
<feature type="compositionally biased region" description="Basic and acidic residues" evidence="1">
    <location>
        <begin position="1"/>
        <end position="37"/>
    </location>
</feature>
<sequence length="824" mass="92115">MNERETRKAGPEVTGRDAGERKRGGRRGEKKQDMERQRLRRRGRGRKRARKMVAEPMQEQWHVEQQEWGAQGAETGEDSGERGELWEEREGGVVSIAGVEVPRITPIVKYEPDTGDVHYYQSGRYYQEDPTTVLGERHGMDPGDHMRLARAVVHPNDVESKLPTTLALAIERAAEKGAEIAKERQELCAQIADVAQKLEPLREEWAKELPKCCQKLHLPLLYYLAEITQYPDVGSIIEMKEYGGLAFKGRLEAEGIFAPRRESGKAKEVLSAEECRDITQQRLEGMQRSVREVSEEEKWLWEEARKEVGQGRLDGPHEVDDMMRWEAAGATTRHVVIQPGKLRPCDDYRRSQVNRMMDVRHKVTLPELETTVGVVKRIWKAYGKPIELNIWKRDHRDAYRQIPLRRAERGWTTVVLRDPADGRMKGFRHHVFPFGSVSSVTAYLRVGMLMTHVSRVAFACGMQSYRDDFYVVEAANSAASSFEAFGKLNEACGFAVKHEKDVGPGKVAKVLGIEVSLVRPEEVQFRLDTGRRDALMSAVSHALRNGFPAGASGRKLAGRLSFACSVLEGRCGRAHVRTVIRAAMTGTVEDEREIQGALRGIFKLLGKATEGRSGRVIPYREGSDGYSEPRKHVIVYADATGEGGIGMVATAADGEQVWYGQAQVPEWYKAGLLPRENQVMAYELYAIAAAIATFCTDTQRKYLVFTDSEVVRTMVNRGSGRPSDMNELVGHCWEHLAHELVNVFFSRVASETNPADGPSRGKPAVTGWKQVPVKVPTFMFRKRLRGEPAKPEEDRAAAIGEAAQGQDGGKEKGAGSLKAVRSLG</sequence>
<keyword evidence="3" id="KW-1185">Reference proteome</keyword>
<evidence type="ECO:0000313" key="2">
    <source>
        <dbReference type="EMBL" id="KAF4650889.1"/>
    </source>
</evidence>
<feature type="compositionally biased region" description="Basic and acidic residues" evidence="1">
    <location>
        <begin position="785"/>
        <end position="796"/>
    </location>
</feature>
<evidence type="ECO:0000313" key="3">
    <source>
        <dbReference type="Proteomes" id="UP000591131"/>
    </source>
</evidence>
<accession>A0A7J6KWB5</accession>
<protein>
    <submittedName>
        <fullName evidence="2">Uncharacterized protein</fullName>
    </submittedName>
</protein>